<dbReference type="HOGENOM" id="CLU_2689519_0_0_1"/>
<name>L8WXN8_THACA</name>
<proteinExistence type="predicted"/>
<reference evidence="2 3" key="1">
    <citation type="journal article" date="2013" name="Nat. Commun.">
        <title>The evolution and pathogenic mechanisms of the rice sheath blight pathogen.</title>
        <authorList>
            <person name="Zheng A."/>
            <person name="Lin R."/>
            <person name="Xu L."/>
            <person name="Qin P."/>
            <person name="Tang C."/>
            <person name="Ai P."/>
            <person name="Zhang D."/>
            <person name="Liu Y."/>
            <person name="Sun Z."/>
            <person name="Feng H."/>
            <person name="Wang Y."/>
            <person name="Chen Y."/>
            <person name="Liang X."/>
            <person name="Fu R."/>
            <person name="Li Q."/>
            <person name="Zhang J."/>
            <person name="Yu X."/>
            <person name="Xie Z."/>
            <person name="Ding L."/>
            <person name="Guan P."/>
            <person name="Tang J."/>
            <person name="Liang Y."/>
            <person name="Wang S."/>
            <person name="Deng Q."/>
            <person name="Li S."/>
            <person name="Zhu J."/>
            <person name="Wang L."/>
            <person name="Liu H."/>
            <person name="Li P."/>
        </authorList>
    </citation>
    <scope>NUCLEOTIDE SEQUENCE [LARGE SCALE GENOMIC DNA]</scope>
    <source>
        <strain evidence="3">AG-1 IA</strain>
    </source>
</reference>
<gene>
    <name evidence="2" type="ORF">AG1IA_03145</name>
</gene>
<evidence type="ECO:0000313" key="2">
    <source>
        <dbReference type="EMBL" id="ELU42821.1"/>
    </source>
</evidence>
<evidence type="ECO:0000256" key="1">
    <source>
        <dbReference type="SAM" id="MobiDB-lite"/>
    </source>
</evidence>
<feature type="region of interest" description="Disordered" evidence="1">
    <location>
        <begin position="1"/>
        <end position="57"/>
    </location>
</feature>
<organism evidence="2 3">
    <name type="scientific">Thanatephorus cucumeris (strain AG1-IA)</name>
    <name type="common">Rice sheath blight fungus</name>
    <name type="synonym">Rhizoctonia solani</name>
    <dbReference type="NCBI Taxonomy" id="983506"/>
    <lineage>
        <taxon>Eukaryota</taxon>
        <taxon>Fungi</taxon>
        <taxon>Dikarya</taxon>
        <taxon>Basidiomycota</taxon>
        <taxon>Agaricomycotina</taxon>
        <taxon>Agaricomycetes</taxon>
        <taxon>Cantharellales</taxon>
        <taxon>Ceratobasidiaceae</taxon>
        <taxon>Rhizoctonia</taxon>
        <taxon>Rhizoctonia solani AG-1</taxon>
    </lineage>
</organism>
<sequence>MIAKTKNRMEIHHSRPGSSSSRRAKSALEIIDTKRRGSNFPIGGRHPHGISDTIHTRHQPEFGSLGCDSAHPMC</sequence>
<dbReference type="AlphaFoldDB" id="L8WXN8"/>
<dbReference type="EMBL" id="AFRT01000706">
    <property type="protein sequence ID" value="ELU42821.1"/>
    <property type="molecule type" value="Genomic_DNA"/>
</dbReference>
<keyword evidence="3" id="KW-1185">Reference proteome</keyword>
<protein>
    <submittedName>
        <fullName evidence="2">Uncharacterized protein</fullName>
    </submittedName>
</protein>
<evidence type="ECO:0000313" key="3">
    <source>
        <dbReference type="Proteomes" id="UP000011668"/>
    </source>
</evidence>
<dbReference type="Proteomes" id="UP000011668">
    <property type="component" value="Unassembled WGS sequence"/>
</dbReference>
<comment type="caution">
    <text evidence="2">The sequence shown here is derived from an EMBL/GenBank/DDBJ whole genome shotgun (WGS) entry which is preliminary data.</text>
</comment>
<accession>L8WXN8</accession>